<evidence type="ECO:0000259" key="7">
    <source>
        <dbReference type="PROSITE" id="PS50026"/>
    </source>
</evidence>
<dbReference type="PANTHER" id="PTHR24039">
    <property type="entry name" value="FIBRILLIN-RELATED"/>
    <property type="match status" value="1"/>
</dbReference>
<dbReference type="InterPro" id="IPR018097">
    <property type="entry name" value="EGF_Ca-bd_CS"/>
</dbReference>
<dbReference type="CDD" id="cd00054">
    <property type="entry name" value="EGF_CA"/>
    <property type="match status" value="1"/>
</dbReference>
<dbReference type="GO" id="GO:0005509">
    <property type="term" value="F:calcium ion binding"/>
    <property type="evidence" value="ECO:0007669"/>
    <property type="project" value="InterPro"/>
</dbReference>
<comment type="caution">
    <text evidence="5">Lacks conserved residue(s) required for the propagation of feature annotation.</text>
</comment>
<evidence type="ECO:0000256" key="3">
    <source>
        <dbReference type="ARBA" id="ARBA00022737"/>
    </source>
</evidence>
<dbReference type="PANTHER" id="PTHR24039:SF49">
    <property type="match status" value="1"/>
</dbReference>
<evidence type="ECO:0000313" key="8">
    <source>
        <dbReference type="EMBL" id="KAK2547230.1"/>
    </source>
</evidence>
<dbReference type="FunFam" id="2.10.25.10:FF:000038">
    <property type="entry name" value="Fibrillin 2"/>
    <property type="match status" value="1"/>
</dbReference>
<evidence type="ECO:0000256" key="2">
    <source>
        <dbReference type="ARBA" id="ARBA00022729"/>
    </source>
</evidence>
<dbReference type="SMART" id="SM00179">
    <property type="entry name" value="EGF_CA"/>
    <property type="match status" value="1"/>
</dbReference>
<evidence type="ECO:0000256" key="5">
    <source>
        <dbReference type="PROSITE-ProRule" id="PRU00076"/>
    </source>
</evidence>
<reference evidence="8" key="2">
    <citation type="journal article" date="2023" name="Science">
        <title>Genomic signatures of disease resistance in endangered staghorn corals.</title>
        <authorList>
            <person name="Vollmer S.V."/>
            <person name="Selwyn J.D."/>
            <person name="Despard B.A."/>
            <person name="Roesel C.L."/>
        </authorList>
    </citation>
    <scope>NUCLEOTIDE SEQUENCE</scope>
    <source>
        <strain evidence="8">K2</strain>
    </source>
</reference>
<gene>
    <name evidence="8" type="ORF">P5673_032915</name>
</gene>
<dbReference type="PROSITE" id="PS01187">
    <property type="entry name" value="EGF_CA"/>
    <property type="match status" value="1"/>
</dbReference>
<dbReference type="PROSITE" id="PS01186">
    <property type="entry name" value="EGF_2"/>
    <property type="match status" value="1"/>
</dbReference>
<dbReference type="Gene3D" id="2.10.25.10">
    <property type="entry name" value="Laminin"/>
    <property type="match status" value="1"/>
</dbReference>
<dbReference type="Proteomes" id="UP001249851">
    <property type="component" value="Unassembled WGS sequence"/>
</dbReference>
<protein>
    <recommendedName>
        <fullName evidence="7">EGF-like domain-containing protein</fullName>
    </recommendedName>
</protein>
<keyword evidence="3" id="KW-0677">Repeat</keyword>
<dbReference type="Pfam" id="PF07645">
    <property type="entry name" value="EGF_CA"/>
    <property type="match status" value="1"/>
</dbReference>
<evidence type="ECO:0000256" key="4">
    <source>
        <dbReference type="ARBA" id="ARBA00023157"/>
    </source>
</evidence>
<dbReference type="SUPFAM" id="SSF57196">
    <property type="entry name" value="EGF/Laminin"/>
    <property type="match status" value="1"/>
</dbReference>
<keyword evidence="4" id="KW-1015">Disulfide bond</keyword>
<dbReference type="InterPro" id="IPR049883">
    <property type="entry name" value="NOTCH1_EGF-like"/>
</dbReference>
<dbReference type="InterPro" id="IPR000742">
    <property type="entry name" value="EGF"/>
</dbReference>
<feature type="signal peptide" evidence="6">
    <location>
        <begin position="1"/>
        <end position="21"/>
    </location>
</feature>
<proteinExistence type="predicted"/>
<feature type="chain" id="PRO_5041922306" description="EGF-like domain-containing protein" evidence="6">
    <location>
        <begin position="22"/>
        <end position="227"/>
    </location>
</feature>
<keyword evidence="2 6" id="KW-0732">Signal</keyword>
<dbReference type="AlphaFoldDB" id="A0AAD9PQM9"/>
<dbReference type="InterPro" id="IPR000152">
    <property type="entry name" value="EGF-type_Asp/Asn_hydroxyl_site"/>
</dbReference>
<reference evidence="8" key="1">
    <citation type="journal article" date="2023" name="G3 (Bethesda)">
        <title>Whole genome assembly and annotation of the endangered Caribbean coral Acropora cervicornis.</title>
        <authorList>
            <person name="Selwyn J.D."/>
            <person name="Vollmer S.V."/>
        </authorList>
    </citation>
    <scope>NUCLEOTIDE SEQUENCE</scope>
    <source>
        <strain evidence="8">K2</strain>
    </source>
</reference>
<organism evidence="8 9">
    <name type="scientific">Acropora cervicornis</name>
    <name type="common">Staghorn coral</name>
    <dbReference type="NCBI Taxonomy" id="6130"/>
    <lineage>
        <taxon>Eukaryota</taxon>
        <taxon>Metazoa</taxon>
        <taxon>Cnidaria</taxon>
        <taxon>Anthozoa</taxon>
        <taxon>Hexacorallia</taxon>
        <taxon>Scleractinia</taxon>
        <taxon>Astrocoeniina</taxon>
        <taxon>Acroporidae</taxon>
        <taxon>Acropora</taxon>
    </lineage>
</organism>
<dbReference type="PROSITE" id="PS50026">
    <property type="entry name" value="EGF_3"/>
    <property type="match status" value="1"/>
</dbReference>
<evidence type="ECO:0000256" key="1">
    <source>
        <dbReference type="ARBA" id="ARBA00022536"/>
    </source>
</evidence>
<keyword evidence="1 5" id="KW-0245">EGF-like domain</keyword>
<feature type="domain" description="EGF-like" evidence="7">
    <location>
        <begin position="101"/>
        <end position="141"/>
    </location>
</feature>
<dbReference type="EMBL" id="JARQWQ010000200">
    <property type="protein sequence ID" value="KAK2547230.1"/>
    <property type="molecule type" value="Genomic_DNA"/>
</dbReference>
<keyword evidence="9" id="KW-1185">Reference proteome</keyword>
<comment type="caution">
    <text evidence="8">The sequence shown here is derived from an EMBL/GenBank/DDBJ whole genome shotgun (WGS) entry which is preliminary data.</text>
</comment>
<evidence type="ECO:0000256" key="6">
    <source>
        <dbReference type="SAM" id="SignalP"/>
    </source>
</evidence>
<dbReference type="PROSITE" id="PS00010">
    <property type="entry name" value="ASX_HYDROXYL"/>
    <property type="match status" value="1"/>
</dbReference>
<accession>A0AAD9PQM9</accession>
<name>A0AAD9PQM9_ACRCE</name>
<evidence type="ECO:0000313" key="9">
    <source>
        <dbReference type="Proteomes" id="UP001249851"/>
    </source>
</evidence>
<dbReference type="SMART" id="SM00181">
    <property type="entry name" value="EGF"/>
    <property type="match status" value="1"/>
</dbReference>
<sequence>MSMMLYVFYLMFMISARQTNGEQCKVYQVSIYGKALHGHTYKTAKVRGLLTCYVLCDRDPVSKSCNFKHTKDICEMNNQTKETKPNDFISDEQSYYIKRTDVDECTAFPNICGANADCHNTDGSYNCNCKTGYSGDGNTCSREPGDKPKIYRDGSLLTKSDGQWYGIIVNVSFFLQEERNKPFVKMWMSVCWGYTLAVLSQCAATPKDHITAAVRQITLATDKAAHG</sequence>
<dbReference type="InterPro" id="IPR001881">
    <property type="entry name" value="EGF-like_Ca-bd_dom"/>
</dbReference>